<gene>
    <name evidence="2" type="ORF">PCOR1329_LOCUS54105</name>
</gene>
<accession>A0ABN9V394</accession>
<evidence type="ECO:0000313" key="3">
    <source>
        <dbReference type="Proteomes" id="UP001189429"/>
    </source>
</evidence>
<proteinExistence type="predicted"/>
<evidence type="ECO:0000313" key="2">
    <source>
        <dbReference type="EMBL" id="CAK0867095.1"/>
    </source>
</evidence>
<feature type="region of interest" description="Disordered" evidence="1">
    <location>
        <begin position="82"/>
        <end position="119"/>
    </location>
</feature>
<dbReference type="Proteomes" id="UP001189429">
    <property type="component" value="Unassembled WGS sequence"/>
</dbReference>
<reference evidence="2" key="1">
    <citation type="submission" date="2023-10" db="EMBL/GenBank/DDBJ databases">
        <authorList>
            <person name="Chen Y."/>
            <person name="Shah S."/>
            <person name="Dougan E. K."/>
            <person name="Thang M."/>
            <person name="Chan C."/>
        </authorList>
    </citation>
    <scope>NUCLEOTIDE SEQUENCE [LARGE SCALE GENOMIC DNA]</scope>
</reference>
<sequence length="119" mass="12786">GSADAVEKAEKELAKFSQQVVIAQADTVEKILTLSGMPDMRTLRGSQFNLVGVKWVDATYTLEIRGSEADVAKAEEFVLAAEASWNNSSKPKPAEAPARKPKKAEEYKGSDADFPTLGG</sequence>
<protein>
    <recommendedName>
        <fullName evidence="4">FACT complex subunit</fullName>
    </recommendedName>
</protein>
<comment type="caution">
    <text evidence="2">The sequence shown here is derived from an EMBL/GenBank/DDBJ whole genome shotgun (WGS) entry which is preliminary data.</text>
</comment>
<feature type="non-terminal residue" evidence="2">
    <location>
        <position position="119"/>
    </location>
</feature>
<evidence type="ECO:0008006" key="4">
    <source>
        <dbReference type="Google" id="ProtNLM"/>
    </source>
</evidence>
<name>A0ABN9V394_9DINO</name>
<organism evidence="2 3">
    <name type="scientific">Prorocentrum cordatum</name>
    <dbReference type="NCBI Taxonomy" id="2364126"/>
    <lineage>
        <taxon>Eukaryota</taxon>
        <taxon>Sar</taxon>
        <taxon>Alveolata</taxon>
        <taxon>Dinophyceae</taxon>
        <taxon>Prorocentrales</taxon>
        <taxon>Prorocentraceae</taxon>
        <taxon>Prorocentrum</taxon>
    </lineage>
</organism>
<feature type="non-terminal residue" evidence="2">
    <location>
        <position position="1"/>
    </location>
</feature>
<dbReference type="EMBL" id="CAUYUJ010016606">
    <property type="protein sequence ID" value="CAK0867095.1"/>
    <property type="molecule type" value="Genomic_DNA"/>
</dbReference>
<keyword evidence="3" id="KW-1185">Reference proteome</keyword>
<evidence type="ECO:0000256" key="1">
    <source>
        <dbReference type="SAM" id="MobiDB-lite"/>
    </source>
</evidence>